<sequence length="250" mass="26951">MRTSPAWPCPRWIAHRGAGHCAPENTLAAIRAGAARRYRMAECDVKLSADGVLFLLHDDTLQRTSNGHGPAGAWPWARLSQLDAGTWHSAPYAGEPLPHLTSVLRYCRANGMNLNLEIKPNPGQAEATGRAVVQALRAHWPPDATPPLLSSFQPAALQAAAEADAHWPRALLLASWPRHTADALQLAQDLDCVGLVAEHRLWQASRVQAIHDAGLACAAYTVNDAREAERLLALGVDSLITDAVDAFTPD</sequence>
<reference evidence="2 3" key="1">
    <citation type="submission" date="2017-05" db="EMBL/GenBank/DDBJ databases">
        <authorList>
            <person name="Song R."/>
            <person name="Chenine A.L."/>
            <person name="Ruprecht R.M."/>
        </authorList>
    </citation>
    <scope>NUCLEOTIDE SEQUENCE [LARGE SCALE GENOMIC DNA]</scope>
    <source>
        <strain evidence="2 3">DSM 26136</strain>
    </source>
</reference>
<dbReference type="EMBL" id="CP021455">
    <property type="protein sequence ID" value="ARU04994.1"/>
    <property type="molecule type" value="Genomic_DNA"/>
</dbReference>
<dbReference type="Pfam" id="PF03009">
    <property type="entry name" value="GDPD"/>
    <property type="match status" value="1"/>
</dbReference>
<dbReference type="RefSeq" id="WP_087280659.1">
    <property type="nucleotide sequence ID" value="NZ_CP021455.1"/>
</dbReference>
<dbReference type="PANTHER" id="PTHR46211:SF1">
    <property type="entry name" value="GLYCEROPHOSPHODIESTER PHOSPHODIESTERASE, CYTOPLASMIC"/>
    <property type="match status" value="1"/>
</dbReference>
<feature type="domain" description="GP-PDE" evidence="1">
    <location>
        <begin position="10"/>
        <end position="250"/>
    </location>
</feature>
<organism evidence="2 3">
    <name type="scientific">Comamonas serinivorans</name>
    <dbReference type="NCBI Taxonomy" id="1082851"/>
    <lineage>
        <taxon>Bacteria</taxon>
        <taxon>Pseudomonadati</taxon>
        <taxon>Pseudomonadota</taxon>
        <taxon>Betaproteobacteria</taxon>
        <taxon>Burkholderiales</taxon>
        <taxon>Comamonadaceae</taxon>
        <taxon>Comamonas</taxon>
    </lineage>
</organism>
<dbReference type="InterPro" id="IPR017946">
    <property type="entry name" value="PLC-like_Pdiesterase_TIM-brl"/>
</dbReference>
<dbReference type="PROSITE" id="PS51704">
    <property type="entry name" value="GP_PDE"/>
    <property type="match status" value="1"/>
</dbReference>
<evidence type="ECO:0000313" key="2">
    <source>
        <dbReference type="EMBL" id="ARU04994.1"/>
    </source>
</evidence>
<name>A0A1Y0EMV5_9BURK</name>
<keyword evidence="3" id="KW-1185">Reference proteome</keyword>
<dbReference type="GO" id="GO:0006629">
    <property type="term" value="P:lipid metabolic process"/>
    <property type="evidence" value="ECO:0007669"/>
    <property type="project" value="InterPro"/>
</dbReference>
<dbReference type="PANTHER" id="PTHR46211">
    <property type="entry name" value="GLYCEROPHOSPHORYL DIESTER PHOSPHODIESTERASE"/>
    <property type="match status" value="1"/>
</dbReference>
<dbReference type="SUPFAM" id="SSF51695">
    <property type="entry name" value="PLC-like phosphodiesterases"/>
    <property type="match status" value="1"/>
</dbReference>
<dbReference type="InterPro" id="IPR030395">
    <property type="entry name" value="GP_PDE_dom"/>
</dbReference>
<protein>
    <submittedName>
        <fullName evidence="2">Glycerophosphodiester phosphodiesterase</fullName>
    </submittedName>
</protein>
<dbReference type="OrthoDB" id="9795622at2"/>
<dbReference type="AlphaFoldDB" id="A0A1Y0EMV5"/>
<gene>
    <name evidence="2" type="ORF">CCO03_10135</name>
</gene>
<evidence type="ECO:0000313" key="3">
    <source>
        <dbReference type="Proteomes" id="UP000196138"/>
    </source>
</evidence>
<dbReference type="NCBIfam" id="NF006989">
    <property type="entry name" value="PRK09454.1"/>
    <property type="match status" value="1"/>
</dbReference>
<evidence type="ECO:0000259" key="1">
    <source>
        <dbReference type="PROSITE" id="PS51704"/>
    </source>
</evidence>
<dbReference type="Proteomes" id="UP000196138">
    <property type="component" value="Chromosome"/>
</dbReference>
<dbReference type="Gene3D" id="3.20.20.190">
    <property type="entry name" value="Phosphatidylinositol (PI) phosphodiesterase"/>
    <property type="match status" value="1"/>
</dbReference>
<dbReference type="KEGG" id="cser:CCO03_10135"/>
<accession>A0A1Y0EMV5</accession>
<dbReference type="GO" id="GO:0008081">
    <property type="term" value="F:phosphoric diester hydrolase activity"/>
    <property type="evidence" value="ECO:0007669"/>
    <property type="project" value="InterPro"/>
</dbReference>
<proteinExistence type="predicted"/>